<accession>A0A2B7Z4D9</accession>
<sequence>MEEVYPPELDNVLSNLTLFSNLEKITVDFPFDYDENIVFDDPLVVGLQEVAIIESEDSWRELMAASFRAIARNSPENLAQLSSLTIRNLNPVAVSTFSTETFHNFLSRLKSFNLSVRWWNNGVGWNLNTIDTSKNFLIT</sequence>
<evidence type="ECO:0000313" key="2">
    <source>
        <dbReference type="Proteomes" id="UP000224634"/>
    </source>
</evidence>
<dbReference type="EMBL" id="PDNA01000002">
    <property type="protein sequence ID" value="PGH28103.1"/>
    <property type="molecule type" value="Genomic_DNA"/>
</dbReference>
<organism evidence="1 2">
    <name type="scientific">Polytolypa hystricis (strain UAMH7299)</name>
    <dbReference type="NCBI Taxonomy" id="1447883"/>
    <lineage>
        <taxon>Eukaryota</taxon>
        <taxon>Fungi</taxon>
        <taxon>Dikarya</taxon>
        <taxon>Ascomycota</taxon>
        <taxon>Pezizomycotina</taxon>
        <taxon>Eurotiomycetes</taxon>
        <taxon>Eurotiomycetidae</taxon>
        <taxon>Onygenales</taxon>
        <taxon>Onygenales incertae sedis</taxon>
        <taxon>Polytolypa</taxon>
    </lineage>
</organism>
<dbReference type="AlphaFoldDB" id="A0A2B7Z4D9"/>
<name>A0A2B7Z4D9_POLH7</name>
<comment type="caution">
    <text evidence="1">The sequence shown here is derived from an EMBL/GenBank/DDBJ whole genome shotgun (WGS) entry which is preliminary data.</text>
</comment>
<dbReference type="Proteomes" id="UP000224634">
    <property type="component" value="Unassembled WGS sequence"/>
</dbReference>
<reference evidence="1 2" key="1">
    <citation type="submission" date="2017-10" db="EMBL/GenBank/DDBJ databases">
        <title>Comparative genomics in systemic dimorphic fungi from Ajellomycetaceae.</title>
        <authorList>
            <person name="Munoz J.F."/>
            <person name="Mcewen J.G."/>
            <person name="Clay O.K."/>
            <person name="Cuomo C.A."/>
        </authorList>
    </citation>
    <scope>NUCLEOTIDE SEQUENCE [LARGE SCALE GENOMIC DNA]</scope>
    <source>
        <strain evidence="1 2">UAMH7299</strain>
    </source>
</reference>
<evidence type="ECO:0000313" key="1">
    <source>
        <dbReference type="EMBL" id="PGH28103.1"/>
    </source>
</evidence>
<dbReference type="OrthoDB" id="5410873at2759"/>
<keyword evidence="2" id="KW-1185">Reference proteome</keyword>
<protein>
    <submittedName>
        <fullName evidence="1">Uncharacterized protein</fullName>
    </submittedName>
</protein>
<proteinExistence type="predicted"/>
<gene>
    <name evidence="1" type="ORF">AJ80_00361</name>
</gene>